<feature type="domain" description="Carbohydrate kinase FGGY C-terminal" evidence="12">
    <location>
        <begin position="258"/>
        <end position="443"/>
    </location>
</feature>
<dbReference type="AlphaFoldDB" id="A0A0J9C1W4"/>
<evidence type="ECO:0000259" key="11">
    <source>
        <dbReference type="Pfam" id="PF00370"/>
    </source>
</evidence>
<gene>
    <name evidence="8 10" type="primary">xylB</name>
    <name evidence="13" type="ORF">HMPREF9470_03296</name>
</gene>
<dbReference type="Gene3D" id="3.30.420.40">
    <property type="match status" value="2"/>
</dbReference>
<comment type="function">
    <text evidence="8">Catalyzes the phosphorylation of D-xylulose to D-xylulose 5-phosphate.</text>
</comment>
<dbReference type="Pfam" id="PF02782">
    <property type="entry name" value="FGGY_C"/>
    <property type="match status" value="1"/>
</dbReference>
<evidence type="ECO:0000256" key="5">
    <source>
        <dbReference type="ARBA" id="ARBA00022777"/>
    </source>
</evidence>
<dbReference type="CDD" id="cd07808">
    <property type="entry name" value="ASKHA_NBD_FGGY_EcXK-like"/>
    <property type="match status" value="1"/>
</dbReference>
<feature type="active site" description="Proton acceptor" evidence="8">
    <location>
        <position position="240"/>
    </location>
</feature>
<evidence type="ECO:0000256" key="3">
    <source>
        <dbReference type="ARBA" id="ARBA00022679"/>
    </source>
</evidence>
<dbReference type="GO" id="GO:0005998">
    <property type="term" value="P:xylulose catabolic process"/>
    <property type="evidence" value="ECO:0007669"/>
    <property type="project" value="UniProtKB-UniRule"/>
</dbReference>
<evidence type="ECO:0000256" key="4">
    <source>
        <dbReference type="ARBA" id="ARBA00022741"/>
    </source>
</evidence>
<dbReference type="RefSeq" id="WP_045092115.1">
    <property type="nucleotide sequence ID" value="NZ_KQ235879.1"/>
</dbReference>
<dbReference type="InterPro" id="IPR050406">
    <property type="entry name" value="FGGY_Carb_Kinase"/>
</dbReference>
<dbReference type="InterPro" id="IPR000577">
    <property type="entry name" value="Carb_kinase_FGGY"/>
</dbReference>
<evidence type="ECO:0000256" key="6">
    <source>
        <dbReference type="ARBA" id="ARBA00022840"/>
    </source>
</evidence>
<dbReference type="InterPro" id="IPR018484">
    <property type="entry name" value="FGGY_N"/>
</dbReference>
<dbReference type="InterPro" id="IPR043129">
    <property type="entry name" value="ATPase_NBD"/>
</dbReference>
<dbReference type="NCBIfam" id="TIGR01312">
    <property type="entry name" value="XylB"/>
    <property type="match status" value="1"/>
</dbReference>
<evidence type="ECO:0000256" key="2">
    <source>
        <dbReference type="ARBA" id="ARBA00022629"/>
    </source>
</evidence>
<comment type="caution">
    <text evidence="13">The sequence shown here is derived from an EMBL/GenBank/DDBJ whole genome shotgun (WGS) entry which is preliminary data.</text>
</comment>
<dbReference type="EMBL" id="ADLK01000024">
    <property type="protein sequence ID" value="KMW18386.1"/>
    <property type="molecule type" value="Genomic_DNA"/>
</dbReference>
<evidence type="ECO:0000313" key="14">
    <source>
        <dbReference type="Proteomes" id="UP000037392"/>
    </source>
</evidence>
<dbReference type="InterPro" id="IPR006000">
    <property type="entry name" value="Xylulokinase"/>
</dbReference>
<feature type="binding site" evidence="8">
    <location>
        <begin position="81"/>
        <end position="82"/>
    </location>
    <ligand>
        <name>substrate</name>
    </ligand>
</feature>
<evidence type="ECO:0000256" key="10">
    <source>
        <dbReference type="RuleBase" id="RU364073"/>
    </source>
</evidence>
<dbReference type="GeneID" id="93162171"/>
<evidence type="ECO:0000313" key="13">
    <source>
        <dbReference type="EMBL" id="KMW18386.1"/>
    </source>
</evidence>
<evidence type="ECO:0000256" key="8">
    <source>
        <dbReference type="HAMAP-Rule" id="MF_02220"/>
    </source>
</evidence>
<feature type="domain" description="Carbohydrate kinase FGGY N-terminal" evidence="11">
    <location>
        <begin position="4"/>
        <end position="247"/>
    </location>
</feature>
<evidence type="ECO:0000256" key="1">
    <source>
        <dbReference type="ARBA" id="ARBA00009156"/>
    </source>
</evidence>
<keyword evidence="3 8" id="KW-0808">Transferase</keyword>
<dbReference type="PANTHER" id="PTHR43095:SF5">
    <property type="entry name" value="XYLULOSE KINASE"/>
    <property type="match status" value="1"/>
</dbReference>
<evidence type="ECO:0000256" key="7">
    <source>
        <dbReference type="ARBA" id="ARBA00023277"/>
    </source>
</evidence>
<keyword evidence="5 8" id="KW-0418">Kinase</keyword>
<feature type="site" description="Important for activity" evidence="8">
    <location>
        <position position="8"/>
    </location>
</feature>
<evidence type="ECO:0000259" key="12">
    <source>
        <dbReference type="Pfam" id="PF02782"/>
    </source>
</evidence>
<name>A0A0J9C1W4_9FIRM</name>
<sequence length="496" mass="54569">MASVLGIDIGTSSVKVMLLDVERGVIGVESRGYDVLIPQIGYAQQDPDTWWEAVISCLSRLRTRYSREYREIVSVGLSGQMHGLVMVDRKGKPVRPAILWLDQRTKEECGELDRILSTQLKADVLRNRIFTGFALPSLLWVKKHEPECFRNIHKVMQPKDYIRYKLTGMMGAEVTDASATLMFDVVKRDWAWPVIDLCGFPRELFPQCHESGEIQGPVDRECSELTGISPRVQVIYGMGDQQAQSIGNGVFREGMFICNVGTGGQVSAFSNDPVYDAGFRTQTFCHCTGKAYTIYGAILNAGMSLKWLKNNILGESDYDRLSRMAGSVPAGSGGLIFLPYLTGERTPHMDADARGMFFGLHLAHTGSHMARSVMEGVAFALRDCMTILEQVGGSCKGMISSGGGAASPVWLQIQADVLDKEIHVCSVSEQACLGACMLAGVSAGVLDSLEAAAARFVSYGDTAYQPMPEHVKLYDGMYETYGRLYEQVKELQVKTV</sequence>
<dbReference type="SUPFAM" id="SSF53067">
    <property type="entry name" value="Actin-like ATPase domain"/>
    <property type="match status" value="2"/>
</dbReference>
<organism evidence="13 14">
    <name type="scientific">[Clostridium] citroniae WAL-19142</name>
    <dbReference type="NCBI Taxonomy" id="742734"/>
    <lineage>
        <taxon>Bacteria</taxon>
        <taxon>Bacillati</taxon>
        <taxon>Bacillota</taxon>
        <taxon>Clostridia</taxon>
        <taxon>Lachnospirales</taxon>
        <taxon>Lachnospiraceae</taxon>
        <taxon>Enterocloster</taxon>
    </lineage>
</organism>
<dbReference type="EC" id="2.7.1.17" evidence="8 10"/>
<dbReference type="PATRIC" id="fig|742734.4.peg.3528"/>
<proteinExistence type="inferred from homology"/>
<dbReference type="GO" id="GO:0042732">
    <property type="term" value="P:D-xylose metabolic process"/>
    <property type="evidence" value="ECO:0007669"/>
    <property type="project" value="UniProtKB-KW"/>
</dbReference>
<dbReference type="PROSITE" id="PS00445">
    <property type="entry name" value="FGGY_KINASES_2"/>
    <property type="match status" value="1"/>
</dbReference>
<dbReference type="PANTHER" id="PTHR43095">
    <property type="entry name" value="SUGAR KINASE"/>
    <property type="match status" value="1"/>
</dbReference>
<dbReference type="Proteomes" id="UP000037392">
    <property type="component" value="Unassembled WGS sequence"/>
</dbReference>
<dbReference type="PIRSF" id="PIRSF000538">
    <property type="entry name" value="GlpK"/>
    <property type="match status" value="1"/>
</dbReference>
<dbReference type="InterPro" id="IPR018483">
    <property type="entry name" value="Carb_kinase_FGGY_CS"/>
</dbReference>
<dbReference type="GO" id="GO:0004856">
    <property type="term" value="F:D-xylulokinase activity"/>
    <property type="evidence" value="ECO:0007669"/>
    <property type="project" value="UniProtKB-UniRule"/>
</dbReference>
<keyword evidence="6 8" id="KW-0067">ATP-binding</keyword>
<keyword evidence="2 8" id="KW-0859">Xylose metabolism</keyword>
<dbReference type="InterPro" id="IPR018485">
    <property type="entry name" value="FGGY_C"/>
</dbReference>
<keyword evidence="7 8" id="KW-0119">Carbohydrate metabolism</keyword>
<dbReference type="HAMAP" id="MF_02220">
    <property type="entry name" value="XylB"/>
    <property type="match status" value="1"/>
</dbReference>
<dbReference type="OrthoDB" id="9805576at2"/>
<comment type="similarity">
    <text evidence="1 8 9">Belongs to the FGGY kinase family.</text>
</comment>
<keyword evidence="4 8" id="KW-0547">Nucleotide-binding</keyword>
<comment type="catalytic activity">
    <reaction evidence="8 10">
        <text>D-xylulose + ATP = D-xylulose 5-phosphate + ADP + H(+)</text>
        <dbReference type="Rhea" id="RHEA:10964"/>
        <dbReference type="ChEBI" id="CHEBI:15378"/>
        <dbReference type="ChEBI" id="CHEBI:17140"/>
        <dbReference type="ChEBI" id="CHEBI:30616"/>
        <dbReference type="ChEBI" id="CHEBI:57737"/>
        <dbReference type="ChEBI" id="CHEBI:456216"/>
        <dbReference type="EC" id="2.7.1.17"/>
    </reaction>
</comment>
<reference evidence="13 14" key="1">
    <citation type="submission" date="2011-04" db="EMBL/GenBank/DDBJ databases">
        <title>The Genome Sequence of Clostridium citroniae WAL-19142.</title>
        <authorList>
            <consortium name="The Broad Institute Genome Sequencing Platform"/>
            <person name="Earl A."/>
            <person name="Ward D."/>
            <person name="Feldgarden M."/>
            <person name="Gevers D."/>
            <person name="Warren Y.A."/>
            <person name="Tyrrell K.L."/>
            <person name="Citron D.M."/>
            <person name="Goldstein E.J."/>
            <person name="Daigneault M."/>
            <person name="Allen-Vercoe E."/>
            <person name="Young S.K."/>
            <person name="Zeng Q."/>
            <person name="Gargeya S."/>
            <person name="Fitzgerald M."/>
            <person name="Haas B."/>
            <person name="Abouelleil A."/>
            <person name="Alvarado L."/>
            <person name="Arachchi H.M."/>
            <person name="Berlin A."/>
            <person name="Brown A."/>
            <person name="Chapman S.B."/>
            <person name="Chen Z."/>
            <person name="Dunbar C."/>
            <person name="Freedman E."/>
            <person name="Gearin G."/>
            <person name="Gellesch M."/>
            <person name="Goldberg J."/>
            <person name="Griggs A."/>
            <person name="Gujja S."/>
            <person name="Heilman E.R."/>
            <person name="Heiman D."/>
            <person name="Howarth C."/>
            <person name="Larson L."/>
            <person name="Lui A."/>
            <person name="MacDonald P.J."/>
            <person name="Mehta T."/>
            <person name="Montmayeur A."/>
            <person name="Murphy C."/>
            <person name="Neiman D."/>
            <person name="Pearson M."/>
            <person name="Priest M."/>
            <person name="Roberts A."/>
            <person name="Saif S."/>
            <person name="Shea T."/>
            <person name="Shenoy N."/>
            <person name="Sisk P."/>
            <person name="Stolte C."/>
            <person name="Sykes S."/>
            <person name="White J."/>
            <person name="Yandava C."/>
            <person name="Wortman J."/>
            <person name="Nusbaum C."/>
            <person name="Birren B."/>
        </authorList>
    </citation>
    <scope>NUCLEOTIDE SEQUENCE [LARGE SCALE GENOMIC DNA]</scope>
    <source>
        <strain evidence="13 14">WAL-19142</strain>
    </source>
</reference>
<protein>
    <recommendedName>
        <fullName evidence="8 10">Xylulose kinase</fullName>
        <shortName evidence="8 10">Xylulokinase</shortName>
        <ecNumber evidence="8 10">2.7.1.17</ecNumber>
    </recommendedName>
</protein>
<accession>A0A0J9C1W4</accession>
<evidence type="ECO:0000256" key="9">
    <source>
        <dbReference type="RuleBase" id="RU003733"/>
    </source>
</evidence>
<dbReference type="GO" id="GO:0005524">
    <property type="term" value="F:ATP binding"/>
    <property type="evidence" value="ECO:0007669"/>
    <property type="project" value="UniProtKB-UniRule"/>
</dbReference>
<dbReference type="Pfam" id="PF00370">
    <property type="entry name" value="FGGY_N"/>
    <property type="match status" value="1"/>
</dbReference>